<comment type="caution">
    <text evidence="3">The sequence shown here is derived from an EMBL/GenBank/DDBJ whole genome shotgun (WGS) entry which is preliminary data.</text>
</comment>
<organism evidence="3 4">
    <name type="scientific">Candidatus Merdivicinus excrementipullorum</name>
    <dbReference type="NCBI Taxonomy" id="2840867"/>
    <lineage>
        <taxon>Bacteria</taxon>
        <taxon>Bacillati</taxon>
        <taxon>Bacillota</taxon>
        <taxon>Clostridia</taxon>
        <taxon>Eubacteriales</taxon>
        <taxon>Oscillospiraceae</taxon>
        <taxon>Oscillospiraceae incertae sedis</taxon>
        <taxon>Candidatus Merdivicinus</taxon>
    </lineage>
</organism>
<dbReference type="GO" id="GO:0004175">
    <property type="term" value="F:endopeptidase activity"/>
    <property type="evidence" value="ECO:0007669"/>
    <property type="project" value="UniProtKB-ARBA"/>
</dbReference>
<feature type="transmembrane region" description="Helical" evidence="1">
    <location>
        <begin position="71"/>
        <end position="88"/>
    </location>
</feature>
<evidence type="ECO:0000313" key="4">
    <source>
        <dbReference type="Proteomes" id="UP000824002"/>
    </source>
</evidence>
<reference evidence="3" key="1">
    <citation type="submission" date="2020-10" db="EMBL/GenBank/DDBJ databases">
        <authorList>
            <person name="Gilroy R."/>
        </authorList>
    </citation>
    <scope>NUCLEOTIDE SEQUENCE</scope>
    <source>
        <strain evidence="3">CHK199-13235</strain>
    </source>
</reference>
<dbReference type="Proteomes" id="UP000824002">
    <property type="component" value="Unassembled WGS sequence"/>
</dbReference>
<keyword evidence="1" id="KW-0472">Membrane</keyword>
<sequence length="207" mass="22518">MPALGLAALAGIQTVRMGLVFLAQLVGPDSLTWNRVYNAAFFLAASAALVWAMRRAGIRPAVLPPSRKPGYTAAAALTALFWGITPFITRDFSAENLVFLAESALLLPVFEELLFRGFLWDRLERAFGGGSAALWLSAALFGLWHVGYADTILCRMAWTGREGNLIAILCGKVLTGFLLGLCFGWLRRKFRNGFPGLLAHIVLNTMG</sequence>
<name>A0A9D1JZ18_9FIRM</name>
<dbReference type="Pfam" id="PF02517">
    <property type="entry name" value="Rce1-like"/>
    <property type="match status" value="1"/>
</dbReference>
<dbReference type="GO" id="GO:0080120">
    <property type="term" value="P:CAAX-box protein maturation"/>
    <property type="evidence" value="ECO:0007669"/>
    <property type="project" value="UniProtKB-ARBA"/>
</dbReference>
<dbReference type="GO" id="GO:0008237">
    <property type="term" value="F:metallopeptidase activity"/>
    <property type="evidence" value="ECO:0007669"/>
    <property type="project" value="UniProtKB-KW"/>
</dbReference>
<keyword evidence="1" id="KW-0812">Transmembrane</keyword>
<keyword evidence="3" id="KW-0645">Protease</keyword>
<keyword evidence="1" id="KW-1133">Transmembrane helix</keyword>
<proteinExistence type="predicted"/>
<dbReference type="InterPro" id="IPR003675">
    <property type="entry name" value="Rce1/LyrA-like_dom"/>
</dbReference>
<feature type="transmembrane region" description="Helical" evidence="1">
    <location>
        <begin position="165"/>
        <end position="186"/>
    </location>
</feature>
<dbReference type="EMBL" id="DVJP01000025">
    <property type="protein sequence ID" value="HIS75800.1"/>
    <property type="molecule type" value="Genomic_DNA"/>
</dbReference>
<gene>
    <name evidence="3" type="ORF">IAB51_03220</name>
</gene>
<evidence type="ECO:0000313" key="3">
    <source>
        <dbReference type="EMBL" id="HIS75800.1"/>
    </source>
</evidence>
<protein>
    <submittedName>
        <fullName evidence="3">CPBP family intramembrane metalloprotease</fullName>
    </submittedName>
</protein>
<keyword evidence="3" id="KW-0378">Hydrolase</keyword>
<accession>A0A9D1JZ18</accession>
<feature type="transmembrane region" description="Helical" evidence="1">
    <location>
        <begin position="32"/>
        <end position="51"/>
    </location>
</feature>
<feature type="transmembrane region" description="Helical" evidence="1">
    <location>
        <begin position="94"/>
        <end position="114"/>
    </location>
</feature>
<feature type="transmembrane region" description="Helical" evidence="1">
    <location>
        <begin position="126"/>
        <end position="145"/>
    </location>
</feature>
<keyword evidence="3" id="KW-0482">Metalloprotease</keyword>
<feature type="domain" description="CAAX prenyl protease 2/Lysostaphin resistance protein A-like" evidence="2">
    <location>
        <begin position="97"/>
        <end position="206"/>
    </location>
</feature>
<reference evidence="3" key="2">
    <citation type="journal article" date="2021" name="PeerJ">
        <title>Extensive microbial diversity within the chicken gut microbiome revealed by metagenomics and culture.</title>
        <authorList>
            <person name="Gilroy R."/>
            <person name="Ravi A."/>
            <person name="Getino M."/>
            <person name="Pursley I."/>
            <person name="Horton D.L."/>
            <person name="Alikhan N.F."/>
            <person name="Baker D."/>
            <person name="Gharbi K."/>
            <person name="Hall N."/>
            <person name="Watson M."/>
            <person name="Adriaenssens E.M."/>
            <person name="Foster-Nyarko E."/>
            <person name="Jarju S."/>
            <person name="Secka A."/>
            <person name="Antonio M."/>
            <person name="Oren A."/>
            <person name="Chaudhuri R.R."/>
            <person name="La Ragione R."/>
            <person name="Hildebrand F."/>
            <person name="Pallen M.J."/>
        </authorList>
    </citation>
    <scope>NUCLEOTIDE SEQUENCE</scope>
    <source>
        <strain evidence="3">CHK199-13235</strain>
    </source>
</reference>
<evidence type="ECO:0000259" key="2">
    <source>
        <dbReference type="Pfam" id="PF02517"/>
    </source>
</evidence>
<evidence type="ECO:0000256" key="1">
    <source>
        <dbReference type="SAM" id="Phobius"/>
    </source>
</evidence>
<dbReference type="AlphaFoldDB" id="A0A9D1JZ18"/>